<feature type="transmembrane region" description="Helical" evidence="7">
    <location>
        <begin position="245"/>
        <end position="263"/>
    </location>
</feature>
<evidence type="ECO:0000256" key="2">
    <source>
        <dbReference type="ARBA" id="ARBA00022692"/>
    </source>
</evidence>
<reference evidence="9 10" key="1">
    <citation type="submission" date="2022-10" db="EMBL/GenBank/DDBJ databases">
        <title>The complete genomes of actinobacterial strains from the NBC collection.</title>
        <authorList>
            <person name="Joergensen T.S."/>
            <person name="Alvarez Arevalo M."/>
            <person name="Sterndorff E.B."/>
            <person name="Faurdal D."/>
            <person name="Vuksanovic O."/>
            <person name="Mourched A.-S."/>
            <person name="Charusanti P."/>
            <person name="Shaw S."/>
            <person name="Blin K."/>
            <person name="Weber T."/>
        </authorList>
    </citation>
    <scope>NUCLEOTIDE SEQUENCE [LARGE SCALE GENOMIC DNA]</scope>
    <source>
        <strain evidence="9 10">NBC 01792</strain>
    </source>
</reference>
<organism evidence="9 10">
    <name type="scientific">Streptomyces cyaneofuscatus</name>
    <dbReference type="NCBI Taxonomy" id="66883"/>
    <lineage>
        <taxon>Bacteria</taxon>
        <taxon>Bacillati</taxon>
        <taxon>Actinomycetota</taxon>
        <taxon>Actinomycetes</taxon>
        <taxon>Kitasatosporales</taxon>
        <taxon>Streptomycetaceae</taxon>
        <taxon>Streptomyces</taxon>
    </lineage>
</organism>
<feature type="region of interest" description="Disordered" evidence="6">
    <location>
        <begin position="1"/>
        <end position="23"/>
    </location>
</feature>
<dbReference type="Gene3D" id="1.20.1720.10">
    <property type="entry name" value="Multidrug resistance protein D"/>
    <property type="match status" value="1"/>
</dbReference>
<accession>A0ABZ1F0Q0</accession>
<feature type="transmembrane region" description="Helical" evidence="7">
    <location>
        <begin position="348"/>
        <end position="370"/>
    </location>
</feature>
<sequence length="518" mass="52244">MSQSRKLDGAELPSGAPPPPTGSRVKAGLTLGSVLLGYLIVPMAMSGTSVALPRIAADLGGSGGALQWVVTGYFLAASCLMLVAGSLGDLFGRRRIFRVGAALYALSTFGAALAPHVLVLDVARTLSGVGAAGVMAGGGAVLASTFQGAARIRAFAMVGTTVGVGLAFGPTFAGWLVSTVGWREMFAAFAAAGVLLVAGTLFMSESAAEQRSRFDLAGSVTFMLGIIGLMYGTNLVASSGWASPKVLGCVGAGLLMFVLFVVVERRAHTPVLDLDLLRGGPFTGWLLAALTTAVGTVGVLVYLPTYLQGAGGYSAGDAGTMMLAMTLPVLLVPPLAGKLVNQGTPPRLLIILAIGLIAGGNAWLTVLAPGSGVANLAGPLVLIGVGNGLAAALIDAQAMEHVAPDRVGMASGLLNTMRGGANALVLAIFGALLITLMESSVGGREVAGRIAAGDLGDGRTEFLTARYTEAWHVVLWAVAGLCAGSALVIHRLIGPRSAHRADPAPVPQSAGTGANEKE</sequence>
<protein>
    <submittedName>
        <fullName evidence="9">MFS transporter</fullName>
    </submittedName>
</protein>
<dbReference type="PANTHER" id="PTHR42718">
    <property type="entry name" value="MAJOR FACILITATOR SUPERFAMILY MULTIDRUG TRANSPORTER MFSC"/>
    <property type="match status" value="1"/>
</dbReference>
<feature type="transmembrane region" description="Helical" evidence="7">
    <location>
        <begin position="419"/>
        <end position="437"/>
    </location>
</feature>
<feature type="transmembrane region" description="Helical" evidence="7">
    <location>
        <begin position="185"/>
        <end position="204"/>
    </location>
</feature>
<evidence type="ECO:0000256" key="3">
    <source>
        <dbReference type="ARBA" id="ARBA00022989"/>
    </source>
</evidence>
<dbReference type="RefSeq" id="WP_326703827.1">
    <property type="nucleotide sequence ID" value="NZ_CP109083.1"/>
</dbReference>
<feature type="transmembrane region" description="Helical" evidence="7">
    <location>
        <begin position="96"/>
        <end position="119"/>
    </location>
</feature>
<dbReference type="InterPro" id="IPR011701">
    <property type="entry name" value="MFS"/>
</dbReference>
<dbReference type="Proteomes" id="UP001356428">
    <property type="component" value="Chromosome"/>
</dbReference>
<gene>
    <name evidence="9" type="ORF">OG849_23565</name>
</gene>
<dbReference type="InterPro" id="IPR036259">
    <property type="entry name" value="MFS_trans_sf"/>
</dbReference>
<dbReference type="SUPFAM" id="SSF103473">
    <property type="entry name" value="MFS general substrate transporter"/>
    <property type="match status" value="1"/>
</dbReference>
<evidence type="ECO:0000256" key="6">
    <source>
        <dbReference type="SAM" id="MobiDB-lite"/>
    </source>
</evidence>
<feature type="transmembrane region" description="Helical" evidence="7">
    <location>
        <begin position="27"/>
        <end position="45"/>
    </location>
</feature>
<evidence type="ECO:0000256" key="7">
    <source>
        <dbReference type="SAM" id="Phobius"/>
    </source>
</evidence>
<feature type="transmembrane region" description="Helical" evidence="7">
    <location>
        <begin position="155"/>
        <end position="173"/>
    </location>
</feature>
<evidence type="ECO:0000259" key="8">
    <source>
        <dbReference type="PROSITE" id="PS50850"/>
    </source>
</evidence>
<dbReference type="EMBL" id="CP109083">
    <property type="protein sequence ID" value="WSB10000.1"/>
    <property type="molecule type" value="Genomic_DNA"/>
</dbReference>
<keyword evidence="2 7" id="KW-0812">Transmembrane</keyword>
<evidence type="ECO:0000313" key="9">
    <source>
        <dbReference type="EMBL" id="WSB10000.1"/>
    </source>
</evidence>
<comment type="subcellular location">
    <subcellularLocation>
        <location evidence="1">Cell membrane</location>
        <topology evidence="1">Multi-pass membrane protein</topology>
    </subcellularLocation>
</comment>
<keyword evidence="3 7" id="KW-1133">Transmembrane helix</keyword>
<evidence type="ECO:0000313" key="10">
    <source>
        <dbReference type="Proteomes" id="UP001356428"/>
    </source>
</evidence>
<feature type="region of interest" description="Disordered" evidence="6">
    <location>
        <begin position="498"/>
        <end position="518"/>
    </location>
</feature>
<dbReference type="PROSITE" id="PS50850">
    <property type="entry name" value="MFS"/>
    <property type="match status" value="1"/>
</dbReference>
<feature type="transmembrane region" description="Helical" evidence="7">
    <location>
        <begin position="216"/>
        <end position="233"/>
    </location>
</feature>
<feature type="transmembrane region" description="Helical" evidence="7">
    <location>
        <begin position="318"/>
        <end position="336"/>
    </location>
</feature>
<feature type="transmembrane region" description="Helical" evidence="7">
    <location>
        <begin position="470"/>
        <end position="490"/>
    </location>
</feature>
<proteinExistence type="predicted"/>
<feature type="domain" description="Major facilitator superfamily (MFS) profile" evidence="8">
    <location>
        <begin position="25"/>
        <end position="497"/>
    </location>
</feature>
<name>A0ABZ1F0Q0_9ACTN</name>
<feature type="transmembrane region" description="Helical" evidence="7">
    <location>
        <begin position="125"/>
        <end position="143"/>
    </location>
</feature>
<dbReference type="InterPro" id="IPR020846">
    <property type="entry name" value="MFS_dom"/>
</dbReference>
<evidence type="ECO:0000256" key="4">
    <source>
        <dbReference type="ARBA" id="ARBA00023136"/>
    </source>
</evidence>
<evidence type="ECO:0000256" key="1">
    <source>
        <dbReference type="ARBA" id="ARBA00004651"/>
    </source>
</evidence>
<feature type="transmembrane region" description="Helical" evidence="7">
    <location>
        <begin position="376"/>
        <end position="398"/>
    </location>
</feature>
<dbReference type="PANTHER" id="PTHR42718:SF49">
    <property type="entry name" value="EXPORT PROTEIN"/>
    <property type="match status" value="1"/>
</dbReference>
<keyword evidence="5" id="KW-0046">Antibiotic resistance</keyword>
<dbReference type="CDD" id="cd17321">
    <property type="entry name" value="MFS_MMR_MDR_like"/>
    <property type="match status" value="1"/>
</dbReference>
<keyword evidence="4 7" id="KW-0472">Membrane</keyword>
<feature type="transmembrane region" description="Helical" evidence="7">
    <location>
        <begin position="284"/>
        <end position="306"/>
    </location>
</feature>
<dbReference type="Pfam" id="PF07690">
    <property type="entry name" value="MFS_1"/>
    <property type="match status" value="1"/>
</dbReference>
<keyword evidence="10" id="KW-1185">Reference proteome</keyword>
<dbReference type="PRINTS" id="PR01036">
    <property type="entry name" value="TCRTETB"/>
</dbReference>
<dbReference type="Gene3D" id="1.20.1250.20">
    <property type="entry name" value="MFS general substrate transporter like domains"/>
    <property type="match status" value="1"/>
</dbReference>
<evidence type="ECO:0000256" key="5">
    <source>
        <dbReference type="ARBA" id="ARBA00023251"/>
    </source>
</evidence>
<feature type="transmembrane region" description="Helical" evidence="7">
    <location>
        <begin position="65"/>
        <end position="84"/>
    </location>
</feature>